<dbReference type="KEGG" id="gtl:EP073_06865"/>
<dbReference type="OrthoDB" id="9892625at2"/>
<dbReference type="EMBL" id="CP035108">
    <property type="protein sequence ID" value="QAR33129.1"/>
    <property type="molecule type" value="Genomic_DNA"/>
</dbReference>
<organism evidence="1 2">
    <name type="scientific">Geovibrio thiophilus</name>
    <dbReference type="NCBI Taxonomy" id="139438"/>
    <lineage>
        <taxon>Bacteria</taxon>
        <taxon>Pseudomonadati</taxon>
        <taxon>Deferribacterota</taxon>
        <taxon>Deferribacteres</taxon>
        <taxon>Deferribacterales</taxon>
        <taxon>Geovibrionaceae</taxon>
        <taxon>Geovibrio</taxon>
    </lineage>
</organism>
<gene>
    <name evidence="1" type="ORF">EP073_06865</name>
</gene>
<dbReference type="PROSITE" id="PS51257">
    <property type="entry name" value="PROKAR_LIPOPROTEIN"/>
    <property type="match status" value="1"/>
</dbReference>
<accession>A0A410JYD6</accession>
<sequence>MFKSLRGGLTALILTFFVISGCGYKIAGLEERANYTLSINSVYNMSSEPDLEREIEDVAVNFFSGRSALGDNGKSRYIADLRLRKLNFESRIVTKTGQTGTSSVTCELEIIIHDRTGKEVFTGNFSGRTVYDLTSDIGTNKRNRTDAINYVIKQSLTDFYHAFRP</sequence>
<evidence type="ECO:0000313" key="1">
    <source>
        <dbReference type="EMBL" id="QAR33129.1"/>
    </source>
</evidence>
<dbReference type="AlphaFoldDB" id="A0A410JYD6"/>
<reference evidence="1 2" key="1">
    <citation type="submission" date="2019-01" db="EMBL/GenBank/DDBJ databases">
        <title>Geovibrio thiophilus DSM 11263, complete genome.</title>
        <authorList>
            <person name="Spring S."/>
            <person name="Bunk B."/>
            <person name="Sproer C."/>
        </authorList>
    </citation>
    <scope>NUCLEOTIDE SEQUENCE [LARGE SCALE GENOMIC DNA]</scope>
    <source>
        <strain evidence="1 2">DSM 11263</strain>
    </source>
</reference>
<dbReference type="Proteomes" id="UP000287502">
    <property type="component" value="Chromosome"/>
</dbReference>
<protein>
    <recommendedName>
        <fullName evidence="3">DUF4410 domain-containing protein</fullName>
    </recommendedName>
</protein>
<name>A0A410JYD6_9BACT</name>
<evidence type="ECO:0008006" key="3">
    <source>
        <dbReference type="Google" id="ProtNLM"/>
    </source>
</evidence>
<evidence type="ECO:0000313" key="2">
    <source>
        <dbReference type="Proteomes" id="UP000287502"/>
    </source>
</evidence>
<keyword evidence="2" id="KW-1185">Reference proteome</keyword>
<dbReference type="RefSeq" id="WP_128466415.1">
    <property type="nucleotide sequence ID" value="NZ_CP035108.1"/>
</dbReference>
<proteinExistence type="predicted"/>